<evidence type="ECO:0000259" key="3">
    <source>
        <dbReference type="SMART" id="SM00829"/>
    </source>
</evidence>
<dbReference type="PANTHER" id="PTHR48106:SF13">
    <property type="entry name" value="QUINONE OXIDOREDUCTASE-RELATED"/>
    <property type="match status" value="1"/>
</dbReference>
<dbReference type="EMBL" id="JAVTLL010000059">
    <property type="protein sequence ID" value="MDT7847696.1"/>
    <property type="molecule type" value="Genomic_DNA"/>
</dbReference>
<dbReference type="SMART" id="SM00829">
    <property type="entry name" value="PKS_ER"/>
    <property type="match status" value="1"/>
</dbReference>
<dbReference type="RefSeq" id="WP_314207899.1">
    <property type="nucleotide sequence ID" value="NZ_JAVTLL010000059.1"/>
</dbReference>
<evidence type="ECO:0000313" key="5">
    <source>
        <dbReference type="Proteomes" id="UP001257948"/>
    </source>
</evidence>
<dbReference type="InterPro" id="IPR002364">
    <property type="entry name" value="Quin_OxRdtase/zeta-crystal_CS"/>
</dbReference>
<keyword evidence="5" id="KW-1185">Reference proteome</keyword>
<dbReference type="Gene3D" id="3.90.180.10">
    <property type="entry name" value="Medium-chain alcohol dehydrogenases, catalytic domain"/>
    <property type="match status" value="1"/>
</dbReference>
<dbReference type="Gene3D" id="3.40.50.720">
    <property type="entry name" value="NAD(P)-binding Rossmann-like Domain"/>
    <property type="match status" value="1"/>
</dbReference>
<dbReference type="InterPro" id="IPR011032">
    <property type="entry name" value="GroES-like_sf"/>
</dbReference>
<organism evidence="4 5">
    <name type="scientific">Streptomyces justiciae</name>
    <dbReference type="NCBI Taxonomy" id="2780140"/>
    <lineage>
        <taxon>Bacteria</taxon>
        <taxon>Bacillati</taxon>
        <taxon>Actinomycetota</taxon>
        <taxon>Actinomycetes</taxon>
        <taxon>Kitasatosporales</taxon>
        <taxon>Streptomycetaceae</taxon>
        <taxon>Streptomyces</taxon>
    </lineage>
</organism>
<protein>
    <submittedName>
        <fullName evidence="4">Zinc-binding dehydrogenase</fullName>
    </submittedName>
</protein>
<evidence type="ECO:0000256" key="2">
    <source>
        <dbReference type="ARBA" id="ARBA00023002"/>
    </source>
</evidence>
<comment type="caution">
    <text evidence="4">The sequence shown here is derived from an EMBL/GenBank/DDBJ whole genome shotgun (WGS) entry which is preliminary data.</text>
</comment>
<dbReference type="InterPro" id="IPR020843">
    <property type="entry name" value="ER"/>
</dbReference>
<name>A0ABU3M844_9ACTN</name>
<gene>
    <name evidence="4" type="ORF">RQC66_44030</name>
</gene>
<reference evidence="5" key="1">
    <citation type="submission" date="2023-07" db="EMBL/GenBank/DDBJ databases">
        <title>Draft genome sequence of the endophytic actinobacterium Streptomyces justiciae WPN32, a potential antibiotic producer.</title>
        <authorList>
            <person name="Yasawong M."/>
            <person name="Pana W."/>
            <person name="Ganta P."/>
            <person name="Santapan N."/>
            <person name="Songngamsuk T."/>
            <person name="Phatcharaharikarn M."/>
            <person name="Kerdtoob S."/>
            <person name="Nantapong N."/>
        </authorList>
    </citation>
    <scope>NUCLEOTIDE SEQUENCE [LARGE SCALE GENOMIC DNA]</scope>
    <source>
        <strain evidence="5">WPN32</strain>
    </source>
</reference>
<dbReference type="PANTHER" id="PTHR48106">
    <property type="entry name" value="QUINONE OXIDOREDUCTASE PIG3-RELATED"/>
    <property type="match status" value="1"/>
</dbReference>
<evidence type="ECO:0000256" key="1">
    <source>
        <dbReference type="ARBA" id="ARBA00022857"/>
    </source>
</evidence>
<dbReference type="Proteomes" id="UP001257948">
    <property type="component" value="Unassembled WGS sequence"/>
</dbReference>
<dbReference type="InterPro" id="IPR013149">
    <property type="entry name" value="ADH-like_C"/>
</dbReference>
<accession>A0ABU3M844</accession>
<dbReference type="SUPFAM" id="SSF51735">
    <property type="entry name" value="NAD(P)-binding Rossmann-fold domains"/>
    <property type="match status" value="1"/>
</dbReference>
<dbReference type="Pfam" id="PF00107">
    <property type="entry name" value="ADH_zinc_N"/>
    <property type="match status" value="1"/>
</dbReference>
<keyword evidence="1" id="KW-0521">NADP</keyword>
<evidence type="ECO:0000313" key="4">
    <source>
        <dbReference type="EMBL" id="MDT7847696.1"/>
    </source>
</evidence>
<dbReference type="InterPro" id="IPR036291">
    <property type="entry name" value="NAD(P)-bd_dom_sf"/>
</dbReference>
<sequence>MAADAGVADVRVGDRVAAYLPDGGGYAEYAVVPAAFAFPLPDALDLRTGGGAALVLTTAYGVLAGAARLAPGDTVLIHAAAGGVGGVAAQLARVLWARAVYGTVSTPEKAEYARAAFGYDEVFVRDGFPAAVRAASAGRGVDVVLGPASGPTRLASLDVLAPFGRVAVYG</sequence>
<dbReference type="SUPFAM" id="SSF50129">
    <property type="entry name" value="GroES-like"/>
    <property type="match status" value="1"/>
</dbReference>
<proteinExistence type="predicted"/>
<feature type="domain" description="Enoyl reductase (ER)" evidence="3">
    <location>
        <begin position="3"/>
        <end position="170"/>
    </location>
</feature>
<keyword evidence="2" id="KW-0560">Oxidoreductase</keyword>
<dbReference type="PROSITE" id="PS01162">
    <property type="entry name" value="QOR_ZETA_CRYSTAL"/>
    <property type="match status" value="1"/>
</dbReference>